<dbReference type="EMBL" id="JAMKFB020000017">
    <property type="protein sequence ID" value="KAL0170162.1"/>
    <property type="molecule type" value="Genomic_DNA"/>
</dbReference>
<dbReference type="InterPro" id="IPR018159">
    <property type="entry name" value="Spectrin/alpha-actinin"/>
</dbReference>
<name>A0ABD0P7U3_CIRMR</name>
<dbReference type="CDD" id="cd00176">
    <property type="entry name" value="SPEC"/>
    <property type="match status" value="1"/>
</dbReference>
<reference evidence="3 4" key="1">
    <citation type="submission" date="2024-05" db="EMBL/GenBank/DDBJ databases">
        <title>Genome sequencing and assembly of Indian major carp, Cirrhinus mrigala (Hamilton, 1822).</title>
        <authorList>
            <person name="Mohindra V."/>
            <person name="Chowdhury L.M."/>
            <person name="Lal K."/>
            <person name="Jena J.K."/>
        </authorList>
    </citation>
    <scope>NUCLEOTIDE SEQUENCE [LARGE SCALE GENOMIC DNA]</scope>
    <source>
        <strain evidence="3">CM1030</strain>
        <tissue evidence="3">Blood</tissue>
    </source>
</reference>
<feature type="non-terminal residue" evidence="3">
    <location>
        <position position="1"/>
    </location>
</feature>
<dbReference type="GO" id="GO:0003779">
    <property type="term" value="F:actin binding"/>
    <property type="evidence" value="ECO:0007669"/>
    <property type="project" value="UniProtKB-KW"/>
</dbReference>
<comment type="caution">
    <text evidence="3">The sequence shown here is derived from an EMBL/GenBank/DDBJ whole genome shotgun (WGS) entry which is preliminary data.</text>
</comment>
<accession>A0ABD0P7U3</accession>
<keyword evidence="1" id="KW-0677">Repeat</keyword>
<evidence type="ECO:0000313" key="3">
    <source>
        <dbReference type="EMBL" id="KAL0170162.1"/>
    </source>
</evidence>
<gene>
    <name evidence="3" type="ORF">M9458_034758</name>
</gene>
<dbReference type="PANTHER" id="PTHR11915">
    <property type="entry name" value="SPECTRIN/FILAMIN RELATED CYTOSKELETAL PROTEIN"/>
    <property type="match status" value="1"/>
</dbReference>
<dbReference type="AlphaFoldDB" id="A0ABD0P7U3"/>
<keyword evidence="2" id="KW-0009">Actin-binding</keyword>
<dbReference type="Proteomes" id="UP001529510">
    <property type="component" value="Unassembled WGS sequence"/>
</dbReference>
<sequence>FQRSLDDIEEWLGSVEVDVANKDYGSDLASVSRLLKALQGLEEMVDAHMEKVQGLVDTATDFSSQGNFLAENIQQRVLGVVN</sequence>
<feature type="non-terminal residue" evidence="3">
    <location>
        <position position="82"/>
    </location>
</feature>
<evidence type="ECO:0000256" key="1">
    <source>
        <dbReference type="ARBA" id="ARBA00022737"/>
    </source>
</evidence>
<keyword evidence="4" id="KW-1185">Reference proteome</keyword>
<proteinExistence type="predicted"/>
<dbReference type="InterPro" id="IPR002017">
    <property type="entry name" value="Spectrin_repeat"/>
</dbReference>
<protein>
    <recommendedName>
        <fullName evidence="5">Dystrophin</fullName>
    </recommendedName>
</protein>
<organism evidence="3 4">
    <name type="scientific">Cirrhinus mrigala</name>
    <name type="common">Mrigala</name>
    <dbReference type="NCBI Taxonomy" id="683832"/>
    <lineage>
        <taxon>Eukaryota</taxon>
        <taxon>Metazoa</taxon>
        <taxon>Chordata</taxon>
        <taxon>Craniata</taxon>
        <taxon>Vertebrata</taxon>
        <taxon>Euteleostomi</taxon>
        <taxon>Actinopterygii</taxon>
        <taxon>Neopterygii</taxon>
        <taxon>Teleostei</taxon>
        <taxon>Ostariophysi</taxon>
        <taxon>Cypriniformes</taxon>
        <taxon>Cyprinidae</taxon>
        <taxon>Labeoninae</taxon>
        <taxon>Labeonini</taxon>
        <taxon>Cirrhinus</taxon>
    </lineage>
</organism>
<evidence type="ECO:0000256" key="2">
    <source>
        <dbReference type="ARBA" id="ARBA00023203"/>
    </source>
</evidence>
<dbReference type="SMART" id="SM00150">
    <property type="entry name" value="SPEC"/>
    <property type="match status" value="1"/>
</dbReference>
<dbReference type="SUPFAM" id="SSF46966">
    <property type="entry name" value="Spectrin repeat"/>
    <property type="match status" value="1"/>
</dbReference>
<evidence type="ECO:0000313" key="4">
    <source>
        <dbReference type="Proteomes" id="UP001529510"/>
    </source>
</evidence>
<dbReference type="Pfam" id="PF00435">
    <property type="entry name" value="Spectrin"/>
    <property type="match status" value="1"/>
</dbReference>
<dbReference type="Gene3D" id="1.20.58.60">
    <property type="match status" value="1"/>
</dbReference>
<evidence type="ECO:0008006" key="5">
    <source>
        <dbReference type="Google" id="ProtNLM"/>
    </source>
</evidence>